<reference evidence="2" key="2">
    <citation type="submission" date="2015-11" db="EMBL/GenBank/DDBJ databases">
        <authorList>
            <person name="Zhang Y."/>
            <person name="Guo Z."/>
        </authorList>
    </citation>
    <scope>NUCLEOTIDE SEQUENCE</scope>
</reference>
<evidence type="ECO:0000256" key="1">
    <source>
        <dbReference type="SAM" id="MobiDB-lite"/>
    </source>
</evidence>
<sequence>MAPDASTVRRKLIRGIHKEEASNTQVHKPSIERALLTKGLDCGGEKRVDNRSALVRPIVWHGSGGEAKVAPPPPPSCQQCDQPGNRPSQQRNHDNQQATGAVDAIALAAATADSPKPNHADGPTDDTCRHHGWVARSRIDWRPGDAYYRSDP</sequence>
<proteinExistence type="predicted"/>
<name>A0A087VX88_ECHMU</name>
<dbReference type="OrthoDB" id="6323327at2759"/>
<gene>
    <name evidence="2" type="ORF">EmuJ_000050600</name>
</gene>
<evidence type="ECO:0000313" key="3">
    <source>
        <dbReference type="Proteomes" id="UP000017246"/>
    </source>
</evidence>
<feature type="compositionally biased region" description="Polar residues" evidence="1">
    <location>
        <begin position="77"/>
        <end position="90"/>
    </location>
</feature>
<feature type="region of interest" description="Disordered" evidence="1">
    <location>
        <begin position="63"/>
        <end position="131"/>
    </location>
</feature>
<organism evidence="2 3">
    <name type="scientific">Echinococcus multilocularis</name>
    <name type="common">Fox tapeworm</name>
    <dbReference type="NCBI Taxonomy" id="6211"/>
    <lineage>
        <taxon>Eukaryota</taxon>
        <taxon>Metazoa</taxon>
        <taxon>Spiralia</taxon>
        <taxon>Lophotrochozoa</taxon>
        <taxon>Platyhelminthes</taxon>
        <taxon>Cestoda</taxon>
        <taxon>Eucestoda</taxon>
        <taxon>Cyclophyllidea</taxon>
        <taxon>Taeniidae</taxon>
        <taxon>Echinococcus</taxon>
    </lineage>
</organism>
<keyword evidence="3" id="KW-1185">Reference proteome</keyword>
<evidence type="ECO:0000313" key="2">
    <source>
        <dbReference type="EMBL" id="CDI96786.1"/>
    </source>
</evidence>
<dbReference type="AlphaFoldDB" id="A0A087VX88"/>
<reference evidence="2" key="1">
    <citation type="journal article" date="2013" name="Nature">
        <title>The genomes of four tapeworm species reveal adaptations to parasitism.</title>
        <authorList>
            <person name="Tsai I.J."/>
            <person name="Zarowiecki M."/>
            <person name="Holroyd N."/>
            <person name="Garciarrubio A."/>
            <person name="Sanchez-Flores A."/>
            <person name="Brooks K.L."/>
            <person name="Tracey A."/>
            <person name="Bobes R.J."/>
            <person name="Fragoso G."/>
            <person name="Sciutto E."/>
            <person name="Aslett M."/>
            <person name="Beasley H."/>
            <person name="Bennett H.M."/>
            <person name="Cai J."/>
            <person name="Camicia F."/>
            <person name="Clark R."/>
            <person name="Cucher M."/>
            <person name="De Silva N."/>
            <person name="Day T.A."/>
            <person name="Deplazes P."/>
            <person name="Estrada K."/>
            <person name="Fernandez C."/>
            <person name="Holland P.W."/>
            <person name="Hou J."/>
            <person name="Hu S."/>
            <person name="Huckvale T."/>
            <person name="Hung S.S."/>
            <person name="Kamenetzky L."/>
            <person name="Keane J.A."/>
            <person name="Kiss F."/>
            <person name="Koziol U."/>
            <person name="Lambert O."/>
            <person name="Liu K."/>
            <person name="Luo X."/>
            <person name="Luo Y."/>
            <person name="Macchiaroli N."/>
            <person name="Nichol S."/>
            <person name="Paps J."/>
            <person name="Parkinson J."/>
            <person name="Pouchkina-Stantcheva N."/>
            <person name="Riddiford N."/>
            <person name="Rosenzvit M."/>
            <person name="Salinas G."/>
            <person name="Wasmuth J.D."/>
            <person name="Zamanian M."/>
            <person name="Zheng Y."/>
            <person name="Cai X."/>
            <person name="Soberon X."/>
            <person name="Olson P.D."/>
            <person name="Laclette J.P."/>
            <person name="Brehm K."/>
            <person name="Berriman M."/>
            <person name="Garciarrubio A."/>
            <person name="Bobes R.J."/>
            <person name="Fragoso G."/>
            <person name="Sanchez-Flores A."/>
            <person name="Estrada K."/>
            <person name="Cevallos M.A."/>
            <person name="Morett E."/>
            <person name="Gonzalez V."/>
            <person name="Portillo T."/>
            <person name="Ochoa-Leyva A."/>
            <person name="Jose M.V."/>
            <person name="Sciutto E."/>
            <person name="Landa A."/>
            <person name="Jimenez L."/>
            <person name="Valdes V."/>
            <person name="Carrero J.C."/>
            <person name="Larralde C."/>
            <person name="Morales-Montor J."/>
            <person name="Limon-Lason J."/>
            <person name="Soberon X."/>
            <person name="Laclette J.P."/>
        </authorList>
    </citation>
    <scope>NUCLEOTIDE SEQUENCE [LARGE SCALE GENOMIC DNA]</scope>
</reference>
<accession>A0A087VX88</accession>
<dbReference type="EMBL" id="LN901699">
    <property type="protein sequence ID" value="CDI96786.1"/>
    <property type="molecule type" value="Genomic_DNA"/>
</dbReference>
<dbReference type="Proteomes" id="UP000017246">
    <property type="component" value="Unassembled WGS sequence"/>
</dbReference>
<protein>
    <submittedName>
        <fullName evidence="2">Uncharacterized protein</fullName>
    </submittedName>
</protein>
<feature type="compositionally biased region" description="Low complexity" evidence="1">
    <location>
        <begin position="98"/>
        <end position="112"/>
    </location>
</feature>